<feature type="transmembrane region" description="Helical" evidence="7">
    <location>
        <begin position="48"/>
        <end position="71"/>
    </location>
</feature>
<dbReference type="GO" id="GO:0005886">
    <property type="term" value="C:plasma membrane"/>
    <property type="evidence" value="ECO:0007669"/>
    <property type="project" value="UniProtKB-SubCell"/>
</dbReference>
<evidence type="ECO:0000256" key="7">
    <source>
        <dbReference type="SAM" id="Phobius"/>
    </source>
</evidence>
<dbReference type="PANTHER" id="PTHR33452">
    <property type="entry name" value="OXIDOREDUCTASE CATD-RELATED"/>
    <property type="match status" value="1"/>
</dbReference>
<evidence type="ECO:0000313" key="8">
    <source>
        <dbReference type="EMBL" id="OOS25641.1"/>
    </source>
</evidence>
<keyword evidence="4 7" id="KW-0812">Transmembrane</keyword>
<keyword evidence="3" id="KW-1003">Cell membrane</keyword>
<dbReference type="PANTHER" id="PTHR33452:SF4">
    <property type="entry name" value="BLL4328 PROTEIN"/>
    <property type="match status" value="1"/>
</dbReference>
<dbReference type="Proteomes" id="UP000189800">
    <property type="component" value="Unassembled WGS sequence"/>
</dbReference>
<evidence type="ECO:0000256" key="5">
    <source>
        <dbReference type="ARBA" id="ARBA00022989"/>
    </source>
</evidence>
<dbReference type="AlphaFoldDB" id="A0A1T0CU43"/>
<comment type="similarity">
    <text evidence="2">Belongs to the DoxX family.</text>
</comment>
<name>A0A1T0CU43_9GAMM</name>
<dbReference type="RefSeq" id="WP_078253397.1">
    <property type="nucleotide sequence ID" value="NZ_MUYU01000006.1"/>
</dbReference>
<keyword evidence="6 7" id="KW-0472">Membrane</keyword>
<dbReference type="InterPro" id="IPR051907">
    <property type="entry name" value="DoxX-like_oxidoreductase"/>
</dbReference>
<sequence length="138" mass="14790">MTAFKHLASSLNDYVLLLTRVVVGYMFLLHGTAKFFEFPVSMTGGNGAVPLLSVFGVGGVLEIVGGVLLMLGLFVRPVAFLLAGQMAVAYFVFHAGVAQIFDPMSNKGEAAALYCMVFLLFWLNGAGKFSLDNKLCKA</sequence>
<evidence type="ECO:0000313" key="9">
    <source>
        <dbReference type="Proteomes" id="UP000189800"/>
    </source>
</evidence>
<feature type="transmembrane region" description="Helical" evidence="7">
    <location>
        <begin position="111"/>
        <end position="131"/>
    </location>
</feature>
<accession>A0A1T0CU43</accession>
<dbReference type="InterPro" id="IPR032808">
    <property type="entry name" value="DoxX"/>
</dbReference>
<dbReference type="OrthoDB" id="346004at2"/>
<dbReference type="EMBL" id="MUYU01000006">
    <property type="protein sequence ID" value="OOS25641.1"/>
    <property type="molecule type" value="Genomic_DNA"/>
</dbReference>
<feature type="transmembrane region" description="Helical" evidence="7">
    <location>
        <begin position="78"/>
        <end position="99"/>
    </location>
</feature>
<feature type="transmembrane region" description="Helical" evidence="7">
    <location>
        <begin position="14"/>
        <end position="36"/>
    </location>
</feature>
<dbReference type="STRING" id="470453.B0680_02110"/>
<evidence type="ECO:0000256" key="4">
    <source>
        <dbReference type="ARBA" id="ARBA00022692"/>
    </source>
</evidence>
<reference evidence="8 9" key="1">
    <citation type="submission" date="2017-02" db="EMBL/GenBank/DDBJ databases">
        <title>Draft genome sequence of Moraxella pluranimalium CCUG 54913T type strain.</title>
        <authorList>
            <person name="Salva-Serra F."/>
            <person name="Engstrom-Jakobsson H."/>
            <person name="Thorell K."/>
            <person name="Jaen-Luchoro D."/>
            <person name="Gonzales-Siles L."/>
            <person name="Karlsson R."/>
            <person name="Yazdan S."/>
            <person name="Boulund F."/>
            <person name="Johnning A."/>
            <person name="Engstrand L."/>
            <person name="Kristiansson E."/>
            <person name="Moore E."/>
        </authorList>
    </citation>
    <scope>NUCLEOTIDE SEQUENCE [LARGE SCALE GENOMIC DNA]</scope>
    <source>
        <strain evidence="8 9">CCUG 54913</strain>
    </source>
</reference>
<comment type="caution">
    <text evidence="8">The sequence shown here is derived from an EMBL/GenBank/DDBJ whole genome shotgun (WGS) entry which is preliminary data.</text>
</comment>
<gene>
    <name evidence="8" type="ORF">B0680_02110</name>
</gene>
<keyword evidence="9" id="KW-1185">Reference proteome</keyword>
<evidence type="ECO:0000256" key="2">
    <source>
        <dbReference type="ARBA" id="ARBA00006679"/>
    </source>
</evidence>
<evidence type="ECO:0000256" key="1">
    <source>
        <dbReference type="ARBA" id="ARBA00004651"/>
    </source>
</evidence>
<proteinExistence type="inferred from homology"/>
<dbReference type="Pfam" id="PF07681">
    <property type="entry name" value="DoxX"/>
    <property type="match status" value="1"/>
</dbReference>
<protein>
    <recommendedName>
        <fullName evidence="10">DoxX family protein</fullName>
    </recommendedName>
</protein>
<evidence type="ECO:0008006" key="10">
    <source>
        <dbReference type="Google" id="ProtNLM"/>
    </source>
</evidence>
<evidence type="ECO:0000256" key="6">
    <source>
        <dbReference type="ARBA" id="ARBA00023136"/>
    </source>
</evidence>
<evidence type="ECO:0000256" key="3">
    <source>
        <dbReference type="ARBA" id="ARBA00022475"/>
    </source>
</evidence>
<comment type="subcellular location">
    <subcellularLocation>
        <location evidence="1">Cell membrane</location>
        <topology evidence="1">Multi-pass membrane protein</topology>
    </subcellularLocation>
</comment>
<keyword evidence="5 7" id="KW-1133">Transmembrane helix</keyword>
<organism evidence="8 9">
    <name type="scientific">Moraxella pluranimalium</name>
    <dbReference type="NCBI Taxonomy" id="470453"/>
    <lineage>
        <taxon>Bacteria</taxon>
        <taxon>Pseudomonadati</taxon>
        <taxon>Pseudomonadota</taxon>
        <taxon>Gammaproteobacteria</taxon>
        <taxon>Moraxellales</taxon>
        <taxon>Moraxellaceae</taxon>
        <taxon>Moraxella</taxon>
    </lineage>
</organism>